<comment type="subcellular location">
    <subcellularLocation>
        <location evidence="1">Membrane</location>
        <topology evidence="1">Multi-pass membrane protein</topology>
    </subcellularLocation>
</comment>
<keyword evidence="16" id="KW-1185">Reference proteome</keyword>
<feature type="domain" description="Ionotropic glutamate receptor C-terminal" evidence="14">
    <location>
        <begin position="346"/>
        <end position="508"/>
    </location>
</feature>
<dbReference type="SUPFAM" id="SSF53822">
    <property type="entry name" value="Periplasmic binding protein-like I"/>
    <property type="match status" value="1"/>
</dbReference>
<gene>
    <name evidence="15" type="ORF">L484_007170</name>
</gene>
<dbReference type="CDD" id="cd19990">
    <property type="entry name" value="PBP1_GABAb_receptor_plant"/>
    <property type="match status" value="1"/>
</dbReference>
<keyword evidence="11" id="KW-0407">Ion channel</keyword>
<keyword evidence="10" id="KW-1071">Ligand-gated ion channel</keyword>
<dbReference type="STRING" id="981085.W9SA03"/>
<dbReference type="Gene3D" id="3.40.190.10">
    <property type="entry name" value="Periplasmic binding protein-like II"/>
    <property type="match status" value="1"/>
</dbReference>
<comment type="subunit">
    <text evidence="2">May form heteromers.</text>
</comment>
<dbReference type="EMBL" id="KE345839">
    <property type="protein sequence ID" value="EXC18797.1"/>
    <property type="molecule type" value="Genomic_DNA"/>
</dbReference>
<evidence type="ECO:0000256" key="9">
    <source>
        <dbReference type="ARBA" id="ARBA00023180"/>
    </source>
</evidence>
<protein>
    <submittedName>
        <fullName evidence="15">Glutamate receptor 2.1</fullName>
    </submittedName>
</protein>
<dbReference type="InterPro" id="IPR015683">
    <property type="entry name" value="Ionotropic_Glu_rcpt"/>
</dbReference>
<evidence type="ECO:0000256" key="10">
    <source>
        <dbReference type="ARBA" id="ARBA00023286"/>
    </source>
</evidence>
<evidence type="ECO:0000256" key="11">
    <source>
        <dbReference type="ARBA" id="ARBA00023303"/>
    </source>
</evidence>
<organism evidence="15 16">
    <name type="scientific">Morus notabilis</name>
    <dbReference type="NCBI Taxonomy" id="981085"/>
    <lineage>
        <taxon>Eukaryota</taxon>
        <taxon>Viridiplantae</taxon>
        <taxon>Streptophyta</taxon>
        <taxon>Embryophyta</taxon>
        <taxon>Tracheophyta</taxon>
        <taxon>Spermatophyta</taxon>
        <taxon>Magnoliopsida</taxon>
        <taxon>eudicotyledons</taxon>
        <taxon>Gunneridae</taxon>
        <taxon>Pentapetalae</taxon>
        <taxon>rosids</taxon>
        <taxon>fabids</taxon>
        <taxon>Rosales</taxon>
        <taxon>Moraceae</taxon>
        <taxon>Moreae</taxon>
        <taxon>Morus</taxon>
    </lineage>
</organism>
<dbReference type="InterPro" id="IPR044440">
    <property type="entry name" value="GABAb_receptor_plant_PBP1"/>
</dbReference>
<keyword evidence="9" id="KW-0325">Glycoprotein</keyword>
<keyword evidence="3" id="KW-0813">Transport</keyword>
<evidence type="ECO:0000256" key="7">
    <source>
        <dbReference type="ARBA" id="ARBA00023136"/>
    </source>
</evidence>
<dbReference type="eggNOG" id="KOG1052">
    <property type="taxonomic scope" value="Eukaryota"/>
</dbReference>
<evidence type="ECO:0000256" key="13">
    <source>
        <dbReference type="SAM" id="Phobius"/>
    </source>
</evidence>
<dbReference type="InterPro" id="IPR001320">
    <property type="entry name" value="Iontro_rcpt_C"/>
</dbReference>
<dbReference type="FunFam" id="3.40.50.2300:FF:000081">
    <property type="entry name" value="Glutamate receptor"/>
    <property type="match status" value="1"/>
</dbReference>
<evidence type="ECO:0000256" key="3">
    <source>
        <dbReference type="ARBA" id="ARBA00022448"/>
    </source>
</evidence>
<keyword evidence="7 13" id="KW-0472">Membrane</keyword>
<keyword evidence="6" id="KW-0406">Ion transport</keyword>
<dbReference type="Pfam" id="PF01094">
    <property type="entry name" value="ANF_receptor"/>
    <property type="match status" value="1"/>
</dbReference>
<name>W9SA03_9ROSA</name>
<evidence type="ECO:0000256" key="5">
    <source>
        <dbReference type="ARBA" id="ARBA00022989"/>
    </source>
</evidence>
<dbReference type="PANTHER" id="PTHR34836">
    <property type="entry name" value="OS06G0188250 PROTEIN"/>
    <property type="match status" value="1"/>
</dbReference>
<feature type="transmembrane region" description="Helical" evidence="13">
    <location>
        <begin position="532"/>
        <end position="553"/>
    </location>
</feature>
<reference evidence="16" key="1">
    <citation type="submission" date="2013-01" db="EMBL/GenBank/DDBJ databases">
        <title>Draft Genome Sequence of a Mulberry Tree, Morus notabilis C.K. Schneid.</title>
        <authorList>
            <person name="He N."/>
            <person name="Zhao S."/>
        </authorList>
    </citation>
    <scope>NUCLEOTIDE SEQUENCE</scope>
</reference>
<evidence type="ECO:0000256" key="12">
    <source>
        <dbReference type="ARBA" id="ARBA00049638"/>
    </source>
</evidence>
<evidence type="ECO:0000259" key="14">
    <source>
        <dbReference type="SMART" id="SM00079"/>
    </source>
</evidence>
<evidence type="ECO:0000256" key="2">
    <source>
        <dbReference type="ARBA" id="ARBA00011095"/>
    </source>
</evidence>
<dbReference type="InterPro" id="IPR028082">
    <property type="entry name" value="Peripla_BP_I"/>
</dbReference>
<proteinExistence type="predicted"/>
<evidence type="ECO:0000256" key="6">
    <source>
        <dbReference type="ARBA" id="ARBA00023065"/>
    </source>
</evidence>
<keyword evidence="8 15" id="KW-0675">Receptor</keyword>
<evidence type="ECO:0000313" key="16">
    <source>
        <dbReference type="Proteomes" id="UP000030645"/>
    </source>
</evidence>
<dbReference type="InterPro" id="IPR001828">
    <property type="entry name" value="ANF_lig-bd_rcpt"/>
</dbReference>
<evidence type="ECO:0000256" key="1">
    <source>
        <dbReference type="ARBA" id="ARBA00004141"/>
    </source>
</evidence>
<evidence type="ECO:0000313" key="15">
    <source>
        <dbReference type="EMBL" id="EXC18797.1"/>
    </source>
</evidence>
<accession>W9SA03</accession>
<keyword evidence="4 13" id="KW-0812">Transmembrane</keyword>
<dbReference type="GO" id="GO:0015276">
    <property type="term" value="F:ligand-gated monoatomic ion channel activity"/>
    <property type="evidence" value="ECO:0007669"/>
    <property type="project" value="InterPro"/>
</dbReference>
<keyword evidence="5 13" id="KW-1133">Transmembrane helix</keyword>
<dbReference type="PANTHER" id="PTHR34836:SF1">
    <property type="entry name" value="OS09G0428600 PROTEIN"/>
    <property type="match status" value="1"/>
</dbReference>
<comment type="function">
    <text evidence="12">Glutamate-gated receptor that probably acts as a non-selective cation channel. May be involved in light-signal transduction and calcium homeostasis via the regulation of calcium influx into cells.</text>
</comment>
<sequence>METNFVIDLGEKAQVPIITFSAKSPSLAPLRSSYFFRVAANDSAQVGAIGAIVKAFGWRQVLPIYVDNEYGEGVISYLTDTLQAVDARVPYRSVIPPAASDDYIAAELYKLMTMPTRVFVVHMLPDLGSQIFAKAKEIGMMSDSYVWIVTDEISDFMSTLNSSVLKSMQGILGVKTYAPKTKVLENFTTRFHRENPTVPLVVFGLWAYDTVFALAMAVEEIAKTANFNFKRTNFSRNSTDLESFGISEDGSELVEALSRMRFRGLSGDFKLVNRQLQTLNYEIINVNGSGERRLGFWTFESGLMRKLDLRNRSTYSTSNTSLGPIIWPGDSNSIPKGWQIPTKGKRLKIGVPVKKGFDEFVNVSFPFSNDTVTGYSIDVFKAVLGALPYSVSFEFVPFANAQGKGSGTFNDFVYQVFVENLDAAIGDITIRANRKGGISAAFDETLYTRLFLAKYCSKFTMFEPTFKADGFAFVFPKGSPLVPDISRAILTVMEGNQMKDIEKIWFKKEPSCLDPNNKYYSQSLGLESFKGLFLFAGITPLSALIIYGAMFLYEQRDVFMSSDLEASLWKRIQTVFINFDQKDLKSHTFKKSEVGDRCIADVVSVGFSNWIFKKIVRKRGIDRIT</sequence>
<dbReference type="GO" id="GO:0016020">
    <property type="term" value="C:membrane"/>
    <property type="evidence" value="ECO:0007669"/>
    <property type="project" value="UniProtKB-SubCell"/>
</dbReference>
<dbReference type="SMART" id="SM00079">
    <property type="entry name" value="PBPe"/>
    <property type="match status" value="1"/>
</dbReference>
<dbReference type="SUPFAM" id="SSF53850">
    <property type="entry name" value="Periplasmic binding protein-like II"/>
    <property type="match status" value="1"/>
</dbReference>
<dbReference type="FunFam" id="3.40.50.2300:FF:000195">
    <property type="entry name" value="Glutamate receptor"/>
    <property type="match status" value="1"/>
</dbReference>
<dbReference type="Gene3D" id="3.40.50.2300">
    <property type="match status" value="2"/>
</dbReference>
<evidence type="ECO:0000256" key="4">
    <source>
        <dbReference type="ARBA" id="ARBA00022692"/>
    </source>
</evidence>
<dbReference type="AlphaFoldDB" id="W9SA03"/>
<dbReference type="Proteomes" id="UP000030645">
    <property type="component" value="Unassembled WGS sequence"/>
</dbReference>
<evidence type="ECO:0000256" key="8">
    <source>
        <dbReference type="ARBA" id="ARBA00023170"/>
    </source>
</evidence>